<dbReference type="AlphaFoldDB" id="A0A1Q2YLN6"/>
<dbReference type="InterPro" id="IPR006887">
    <property type="entry name" value="P4R3-like_central_dom"/>
</dbReference>
<reference evidence="5 6" key="1">
    <citation type="submission" date="2016-08" db="EMBL/GenBank/DDBJ databases">
        <title>Whole genome shotgun sequence of Pichia membranifaciens KS47-1.</title>
        <authorList>
            <person name="Konishi M."/>
            <person name="Ishida M."/>
            <person name="Arakawa T."/>
            <person name="Kato Y."/>
            <person name="Horiuchi J."/>
        </authorList>
    </citation>
    <scope>NUCLEOTIDE SEQUENCE [LARGE SCALE GENOMIC DNA]</scope>
    <source>
        <strain evidence="5 6">KS47-1</strain>
    </source>
</reference>
<gene>
    <name evidence="5" type="ORF">PMKS-003968</name>
</gene>
<dbReference type="GO" id="GO:0030289">
    <property type="term" value="C:protein phosphatase 4 complex"/>
    <property type="evidence" value="ECO:0007669"/>
    <property type="project" value="TreeGrafter"/>
</dbReference>
<protein>
    <recommendedName>
        <fullName evidence="4">Serine/threonine-protein phosphatase 4 regulatory subunit 3-like central domain-containing protein</fullName>
    </recommendedName>
</protein>
<accession>A0A1Q2YLN6</accession>
<dbReference type="PANTHER" id="PTHR23318:SF0">
    <property type="entry name" value="SERINE_THREONINE-PROTEIN PHOSPHATASE 4 REGULATORY SUBUNIT 3"/>
    <property type="match status" value="1"/>
</dbReference>
<feature type="domain" description="Serine/threonine-protein phosphatase 4 regulatory subunit 3-like central" evidence="4">
    <location>
        <begin position="2"/>
        <end position="166"/>
    </location>
</feature>
<evidence type="ECO:0000313" key="5">
    <source>
        <dbReference type="EMBL" id="GAV30454.1"/>
    </source>
</evidence>
<dbReference type="GO" id="GO:0006974">
    <property type="term" value="P:DNA damage response"/>
    <property type="evidence" value="ECO:0007669"/>
    <property type="project" value="TreeGrafter"/>
</dbReference>
<evidence type="ECO:0000256" key="1">
    <source>
        <dbReference type="ARBA" id="ARBA00004123"/>
    </source>
</evidence>
<feature type="region of interest" description="Disordered" evidence="3">
    <location>
        <begin position="167"/>
        <end position="242"/>
    </location>
</feature>
<evidence type="ECO:0000256" key="3">
    <source>
        <dbReference type="SAM" id="MobiDB-lite"/>
    </source>
</evidence>
<comment type="subcellular location">
    <subcellularLocation>
        <location evidence="1">Nucleus</location>
    </subcellularLocation>
</comment>
<proteinExistence type="predicted"/>
<dbReference type="InterPro" id="IPR051137">
    <property type="entry name" value="PP4R3-like"/>
</dbReference>
<dbReference type="Proteomes" id="UP000186136">
    <property type="component" value="Unassembled WGS sequence"/>
</dbReference>
<sequence>MNWRDFLNEKVKIKEVIKVNDSAIEEEIRKCFVLQFLKDVVLARLLDDSGLNCISTMIQNKESRILDFMQNDEYFLKELFALYGDDDYNDDEKNSEKCQKKIDGIKLINQFVLISKTQQPFQRTEFYKALITKGLMSMIKFSTREKEIESRILVTEVIVTIIEHEPGDAATDNNDDKDKYNDTDVPIANLKPTTPTPPSSTSDNKGKRALETEEKADSDAHGGMTGLHDGIGNSDKKKKMST</sequence>
<feature type="compositionally biased region" description="Basic and acidic residues" evidence="3">
    <location>
        <begin position="204"/>
        <end position="220"/>
    </location>
</feature>
<keyword evidence="2" id="KW-0539">Nucleus</keyword>
<organism evidence="5 6">
    <name type="scientific">Pichia membranifaciens</name>
    <dbReference type="NCBI Taxonomy" id="4926"/>
    <lineage>
        <taxon>Eukaryota</taxon>
        <taxon>Fungi</taxon>
        <taxon>Dikarya</taxon>
        <taxon>Ascomycota</taxon>
        <taxon>Saccharomycotina</taxon>
        <taxon>Pichiomycetes</taxon>
        <taxon>Pichiales</taxon>
        <taxon>Pichiaceae</taxon>
        <taxon>Pichia</taxon>
    </lineage>
</organism>
<dbReference type="GO" id="GO:0005654">
    <property type="term" value="C:nucleoplasm"/>
    <property type="evidence" value="ECO:0007669"/>
    <property type="project" value="TreeGrafter"/>
</dbReference>
<dbReference type="EMBL" id="BDGI01000179">
    <property type="protein sequence ID" value="GAV30454.1"/>
    <property type="molecule type" value="Genomic_DNA"/>
</dbReference>
<dbReference type="GO" id="GO:0072542">
    <property type="term" value="F:protein phosphatase activator activity"/>
    <property type="evidence" value="ECO:0007669"/>
    <property type="project" value="TreeGrafter"/>
</dbReference>
<comment type="caution">
    <text evidence="5">The sequence shown here is derived from an EMBL/GenBank/DDBJ whole genome shotgun (WGS) entry which is preliminary data.</text>
</comment>
<evidence type="ECO:0000259" key="4">
    <source>
        <dbReference type="Pfam" id="PF04802"/>
    </source>
</evidence>
<dbReference type="Pfam" id="PF04802">
    <property type="entry name" value="PP4R3"/>
    <property type="match status" value="1"/>
</dbReference>
<dbReference type="OrthoDB" id="27483at2759"/>
<dbReference type="PANTHER" id="PTHR23318">
    <property type="entry name" value="ATP SYNTHASE GAMMA-RELATED"/>
    <property type="match status" value="1"/>
</dbReference>
<evidence type="ECO:0000256" key="2">
    <source>
        <dbReference type="ARBA" id="ARBA00023242"/>
    </source>
</evidence>
<name>A0A1Q2YLN6_9ASCO</name>
<evidence type="ECO:0000313" key="6">
    <source>
        <dbReference type="Proteomes" id="UP000186136"/>
    </source>
</evidence>
<keyword evidence="6" id="KW-1185">Reference proteome</keyword>